<dbReference type="GO" id="GO:0003700">
    <property type="term" value="F:DNA-binding transcription factor activity"/>
    <property type="evidence" value="ECO:0007669"/>
    <property type="project" value="InterPro"/>
</dbReference>
<evidence type="ECO:0000256" key="3">
    <source>
        <dbReference type="ARBA" id="ARBA00023163"/>
    </source>
</evidence>
<protein>
    <submittedName>
        <fullName evidence="5">AraC-type DNA-binding protein</fullName>
    </submittedName>
</protein>
<keyword evidence="2 5" id="KW-0238">DNA-binding</keyword>
<dbReference type="SUPFAM" id="SSF51215">
    <property type="entry name" value="Regulatory protein AraC"/>
    <property type="match status" value="1"/>
</dbReference>
<dbReference type="EMBL" id="FONW01000001">
    <property type="protein sequence ID" value="SFE52493.1"/>
    <property type="molecule type" value="Genomic_DNA"/>
</dbReference>
<dbReference type="SUPFAM" id="SSF46689">
    <property type="entry name" value="Homeodomain-like"/>
    <property type="match status" value="1"/>
</dbReference>
<dbReference type="InterPro" id="IPR009057">
    <property type="entry name" value="Homeodomain-like_sf"/>
</dbReference>
<gene>
    <name evidence="5" type="ORF">SAMN05216283_101340</name>
</gene>
<dbReference type="Pfam" id="PF12833">
    <property type="entry name" value="HTH_18"/>
    <property type="match status" value="1"/>
</dbReference>
<evidence type="ECO:0000259" key="4">
    <source>
        <dbReference type="PROSITE" id="PS01124"/>
    </source>
</evidence>
<dbReference type="AlphaFoldDB" id="A0A1I2BB18"/>
<dbReference type="STRING" id="655355.SAMN05216283_101340"/>
<dbReference type="Proteomes" id="UP000198964">
    <property type="component" value="Unassembled WGS sequence"/>
</dbReference>
<feature type="domain" description="HTH araC/xylS-type" evidence="4">
    <location>
        <begin position="187"/>
        <end position="285"/>
    </location>
</feature>
<reference evidence="5 6" key="1">
    <citation type="submission" date="2016-10" db="EMBL/GenBank/DDBJ databases">
        <authorList>
            <person name="de Groot N.N."/>
        </authorList>
    </citation>
    <scope>NUCLEOTIDE SEQUENCE [LARGE SCALE GENOMIC DNA]</scope>
    <source>
        <strain evidence="5 6">CGMCC 1.9156</strain>
    </source>
</reference>
<dbReference type="InterPro" id="IPR037923">
    <property type="entry name" value="HTH-like"/>
</dbReference>
<name>A0A1I2BB18_9BACT</name>
<dbReference type="Gene3D" id="1.10.10.60">
    <property type="entry name" value="Homeodomain-like"/>
    <property type="match status" value="1"/>
</dbReference>
<dbReference type="PANTHER" id="PTHR43280">
    <property type="entry name" value="ARAC-FAMILY TRANSCRIPTIONAL REGULATOR"/>
    <property type="match status" value="1"/>
</dbReference>
<keyword evidence="6" id="KW-1185">Reference proteome</keyword>
<dbReference type="Pfam" id="PF02311">
    <property type="entry name" value="AraC_binding"/>
    <property type="match status" value="1"/>
</dbReference>
<dbReference type="PROSITE" id="PS01124">
    <property type="entry name" value="HTH_ARAC_FAMILY_2"/>
    <property type="match status" value="1"/>
</dbReference>
<keyword evidence="1" id="KW-0805">Transcription regulation</keyword>
<sequence length="291" mass="34265">MDRINLFGEQEERIFTIMKICDFKDQDRRENEIPHLHQFYSIFWLQHGQAVHATDFVEYVIEKDTILFVPPGLKHRMILDPTAGGFSILFNEEFVRYNQKNYTPLKEYELFNNPEFKSMVKVEGADKDELNQVIELMIREVERPDTYTTDVVLNLLHLFLLKAIRLFETQYQPLQAQENESDNFSIIRFKELIEENYIKEKSVSVYADQLNMSPACLNEVSKKTAGITAGEMIRNRVIDEAKQKLYATDLSGKEIAYSLGFEDPSYFSRFFKKYTGLTLKAFRDATRKKYH</sequence>
<accession>A0A1I2BB18</accession>
<dbReference type="GO" id="GO:0043565">
    <property type="term" value="F:sequence-specific DNA binding"/>
    <property type="evidence" value="ECO:0007669"/>
    <property type="project" value="InterPro"/>
</dbReference>
<dbReference type="RefSeq" id="WP_093918087.1">
    <property type="nucleotide sequence ID" value="NZ_FONW01000001.1"/>
</dbReference>
<dbReference type="InterPro" id="IPR003313">
    <property type="entry name" value="AraC-bd"/>
</dbReference>
<proteinExistence type="predicted"/>
<dbReference type="SMART" id="SM00342">
    <property type="entry name" value="HTH_ARAC"/>
    <property type="match status" value="1"/>
</dbReference>
<dbReference type="PANTHER" id="PTHR43280:SF32">
    <property type="entry name" value="TRANSCRIPTIONAL REGULATORY PROTEIN"/>
    <property type="match status" value="1"/>
</dbReference>
<organism evidence="5 6">
    <name type="scientific">Sunxiuqinia elliptica</name>
    <dbReference type="NCBI Taxonomy" id="655355"/>
    <lineage>
        <taxon>Bacteria</taxon>
        <taxon>Pseudomonadati</taxon>
        <taxon>Bacteroidota</taxon>
        <taxon>Bacteroidia</taxon>
        <taxon>Marinilabiliales</taxon>
        <taxon>Prolixibacteraceae</taxon>
        <taxon>Sunxiuqinia</taxon>
    </lineage>
</organism>
<dbReference type="InterPro" id="IPR018060">
    <property type="entry name" value="HTH_AraC"/>
</dbReference>
<evidence type="ECO:0000256" key="2">
    <source>
        <dbReference type="ARBA" id="ARBA00023125"/>
    </source>
</evidence>
<evidence type="ECO:0000313" key="5">
    <source>
        <dbReference type="EMBL" id="SFE52493.1"/>
    </source>
</evidence>
<evidence type="ECO:0000313" key="6">
    <source>
        <dbReference type="Proteomes" id="UP000198964"/>
    </source>
</evidence>
<keyword evidence="3" id="KW-0804">Transcription</keyword>
<evidence type="ECO:0000256" key="1">
    <source>
        <dbReference type="ARBA" id="ARBA00023015"/>
    </source>
</evidence>